<dbReference type="AlphaFoldDB" id="A0A0A8ZY70"/>
<accession>A0A0A8ZY70</accession>
<evidence type="ECO:0000313" key="1">
    <source>
        <dbReference type="EMBL" id="JAD42653.1"/>
    </source>
</evidence>
<sequence>MLQSIQIITCYMENSLQHPQNMYYYINLMGICNVVEPN</sequence>
<proteinExistence type="predicted"/>
<reference evidence="1" key="1">
    <citation type="submission" date="2014-09" db="EMBL/GenBank/DDBJ databases">
        <authorList>
            <person name="Magalhaes I.L.F."/>
            <person name="Oliveira U."/>
            <person name="Santos F.R."/>
            <person name="Vidigal T.H.D.A."/>
            <person name="Brescovit A.D."/>
            <person name="Santos A.J."/>
        </authorList>
    </citation>
    <scope>NUCLEOTIDE SEQUENCE</scope>
    <source>
        <tissue evidence="1">Shoot tissue taken approximately 20 cm above the soil surface</tissue>
    </source>
</reference>
<dbReference type="EMBL" id="GBRH01255242">
    <property type="protein sequence ID" value="JAD42653.1"/>
    <property type="molecule type" value="Transcribed_RNA"/>
</dbReference>
<organism evidence="1">
    <name type="scientific">Arundo donax</name>
    <name type="common">Giant reed</name>
    <name type="synonym">Donax arundinaceus</name>
    <dbReference type="NCBI Taxonomy" id="35708"/>
    <lineage>
        <taxon>Eukaryota</taxon>
        <taxon>Viridiplantae</taxon>
        <taxon>Streptophyta</taxon>
        <taxon>Embryophyta</taxon>
        <taxon>Tracheophyta</taxon>
        <taxon>Spermatophyta</taxon>
        <taxon>Magnoliopsida</taxon>
        <taxon>Liliopsida</taxon>
        <taxon>Poales</taxon>
        <taxon>Poaceae</taxon>
        <taxon>PACMAD clade</taxon>
        <taxon>Arundinoideae</taxon>
        <taxon>Arundineae</taxon>
        <taxon>Arundo</taxon>
    </lineage>
</organism>
<reference evidence="1" key="2">
    <citation type="journal article" date="2015" name="Data Brief">
        <title>Shoot transcriptome of the giant reed, Arundo donax.</title>
        <authorList>
            <person name="Barrero R.A."/>
            <person name="Guerrero F.D."/>
            <person name="Moolhuijzen P."/>
            <person name="Goolsby J.A."/>
            <person name="Tidwell J."/>
            <person name="Bellgard S.E."/>
            <person name="Bellgard M.I."/>
        </authorList>
    </citation>
    <scope>NUCLEOTIDE SEQUENCE</scope>
    <source>
        <tissue evidence="1">Shoot tissue taken approximately 20 cm above the soil surface</tissue>
    </source>
</reference>
<name>A0A0A8ZY70_ARUDO</name>
<protein>
    <submittedName>
        <fullName evidence="1">Uncharacterized protein</fullName>
    </submittedName>
</protein>